<protein>
    <submittedName>
        <fullName evidence="5">ATP-binding cassette domain-containing protein</fullName>
    </submittedName>
</protein>
<dbReference type="InterPro" id="IPR003593">
    <property type="entry name" value="AAA+_ATPase"/>
</dbReference>
<name>A0A4P6K229_KTERU</name>
<dbReference type="SMART" id="SM00382">
    <property type="entry name" value="AAA"/>
    <property type="match status" value="1"/>
</dbReference>
<dbReference type="PANTHER" id="PTHR42711:SF4">
    <property type="entry name" value="ABC TRANSPORTER RELATED"/>
    <property type="match status" value="1"/>
</dbReference>
<dbReference type="PROSITE" id="PS50893">
    <property type="entry name" value="ABC_TRANSPORTER_2"/>
    <property type="match status" value="1"/>
</dbReference>
<evidence type="ECO:0000313" key="6">
    <source>
        <dbReference type="Proteomes" id="UP000290365"/>
    </source>
</evidence>
<keyword evidence="2" id="KW-0547">Nucleotide-binding</keyword>
<dbReference type="SUPFAM" id="SSF52540">
    <property type="entry name" value="P-loop containing nucleoside triphosphate hydrolases"/>
    <property type="match status" value="1"/>
</dbReference>
<dbReference type="EMBL" id="CP035758">
    <property type="protein sequence ID" value="QBD81942.1"/>
    <property type="molecule type" value="Genomic_DNA"/>
</dbReference>
<proteinExistence type="predicted"/>
<reference evidence="5 6" key="1">
    <citation type="submission" date="2019-01" db="EMBL/GenBank/DDBJ databases">
        <title>Ktedonosporobacter rubrisoli SCAWS-G2.</title>
        <authorList>
            <person name="Huang Y."/>
            <person name="Yan B."/>
        </authorList>
    </citation>
    <scope>NUCLEOTIDE SEQUENCE [LARGE SCALE GENOMIC DNA]</scope>
    <source>
        <strain evidence="5 6">SCAWS-G2</strain>
    </source>
</reference>
<evidence type="ECO:0000313" key="5">
    <source>
        <dbReference type="EMBL" id="QBD81942.1"/>
    </source>
</evidence>
<dbReference type="InterPro" id="IPR050763">
    <property type="entry name" value="ABC_transporter_ATP-binding"/>
</dbReference>
<dbReference type="GO" id="GO:0016887">
    <property type="term" value="F:ATP hydrolysis activity"/>
    <property type="evidence" value="ECO:0007669"/>
    <property type="project" value="InterPro"/>
</dbReference>
<dbReference type="OrthoDB" id="9804819at2"/>
<organism evidence="5 6">
    <name type="scientific">Ktedonosporobacter rubrisoli</name>
    <dbReference type="NCBI Taxonomy" id="2509675"/>
    <lineage>
        <taxon>Bacteria</taxon>
        <taxon>Bacillati</taxon>
        <taxon>Chloroflexota</taxon>
        <taxon>Ktedonobacteria</taxon>
        <taxon>Ktedonobacterales</taxon>
        <taxon>Ktedonosporobacteraceae</taxon>
        <taxon>Ktedonosporobacter</taxon>
    </lineage>
</organism>
<keyword evidence="1" id="KW-0813">Transport</keyword>
<evidence type="ECO:0000256" key="2">
    <source>
        <dbReference type="ARBA" id="ARBA00022741"/>
    </source>
</evidence>
<feature type="domain" description="ABC transporter" evidence="4">
    <location>
        <begin position="26"/>
        <end position="259"/>
    </location>
</feature>
<dbReference type="Gene3D" id="3.40.50.300">
    <property type="entry name" value="P-loop containing nucleotide triphosphate hydrolases"/>
    <property type="match status" value="1"/>
</dbReference>
<evidence type="ECO:0000256" key="1">
    <source>
        <dbReference type="ARBA" id="ARBA00022448"/>
    </source>
</evidence>
<evidence type="ECO:0000256" key="3">
    <source>
        <dbReference type="ARBA" id="ARBA00022840"/>
    </source>
</evidence>
<evidence type="ECO:0000259" key="4">
    <source>
        <dbReference type="PROSITE" id="PS50893"/>
    </source>
</evidence>
<dbReference type="RefSeq" id="WP_129893003.1">
    <property type="nucleotide sequence ID" value="NZ_CP035758.1"/>
</dbReference>
<dbReference type="KEGG" id="kbs:EPA93_40585"/>
<dbReference type="PANTHER" id="PTHR42711">
    <property type="entry name" value="ABC TRANSPORTER ATP-BINDING PROTEIN"/>
    <property type="match status" value="1"/>
</dbReference>
<gene>
    <name evidence="5" type="ORF">EPA93_40585</name>
</gene>
<accession>A0A4P6K229</accession>
<keyword evidence="6" id="KW-1185">Reference proteome</keyword>
<dbReference type="InterPro" id="IPR003439">
    <property type="entry name" value="ABC_transporter-like_ATP-bd"/>
</dbReference>
<dbReference type="InterPro" id="IPR027417">
    <property type="entry name" value="P-loop_NTPase"/>
</dbReference>
<keyword evidence="3 5" id="KW-0067">ATP-binding</keyword>
<dbReference type="Proteomes" id="UP000290365">
    <property type="component" value="Chromosome"/>
</dbReference>
<dbReference type="Pfam" id="PF00005">
    <property type="entry name" value="ABC_tran"/>
    <property type="match status" value="1"/>
</dbReference>
<dbReference type="AlphaFoldDB" id="A0A4P6K229"/>
<dbReference type="GO" id="GO:0005524">
    <property type="term" value="F:ATP binding"/>
    <property type="evidence" value="ECO:0007669"/>
    <property type="project" value="UniProtKB-KW"/>
</dbReference>
<sequence>MSKAHIIVRNLTKVYRVPERNEGLAAAIGSLWRRKYREVEAVRDISFSIEKGEIVGFLGPNGAGKTTSLKMLAGLLYPSSGEAYVAGFIPWKRQPEYLRRMSMVLGNKSQVIWDIPAWDSFRLLGDIYGLPAAKLRAAVDELCTLLDMHEILNRPVRMLSLGQRMKCELVAALLYRPEILFLDEPTLGLDVSMQRRFRQFIADYNCRFGTTVILTSHYMADVEALCPRIILINQGQLCYDGSLQGLTQRFAPGKLLRLILSERYVESEADLALPAGLELLKRDGVTWTLRTSQQDILTSVSHILRHLPIVDLTVEDPPLETVIDQMYRGEI</sequence>